<evidence type="ECO:0000256" key="1">
    <source>
        <dbReference type="SAM" id="SignalP"/>
    </source>
</evidence>
<keyword evidence="1" id="KW-0732">Signal</keyword>
<evidence type="ECO:0008006" key="4">
    <source>
        <dbReference type="Google" id="ProtNLM"/>
    </source>
</evidence>
<accession>A0A6I3KAY0</accession>
<evidence type="ECO:0000313" key="2">
    <source>
        <dbReference type="EMBL" id="MTD91519.1"/>
    </source>
</evidence>
<organism evidence="2 3">
    <name type="scientific">Corynebacterium aurimucosum</name>
    <dbReference type="NCBI Taxonomy" id="169292"/>
    <lineage>
        <taxon>Bacteria</taxon>
        <taxon>Bacillati</taxon>
        <taxon>Actinomycetota</taxon>
        <taxon>Actinomycetes</taxon>
        <taxon>Mycobacteriales</taxon>
        <taxon>Corynebacteriaceae</taxon>
        <taxon>Corynebacterium</taxon>
    </lineage>
</organism>
<name>A0A6I3KAY0_9CORY</name>
<reference evidence="2 3" key="1">
    <citation type="submission" date="2019-07" db="EMBL/GenBank/DDBJ databases">
        <title>Draft genome of C. aurimucosum strain 332.</title>
        <authorList>
            <person name="Pacheco L.G.C."/>
            <person name="Aguiar E.R.G.R."/>
            <person name="Barberis C.M."/>
            <person name="Almuzara M.N."/>
            <person name="Traglia G.M."/>
            <person name="Santos C.S."/>
            <person name="Vay C.A."/>
            <person name="Rocha D.J.P.G."/>
        </authorList>
    </citation>
    <scope>NUCLEOTIDE SEQUENCE [LARGE SCALE GENOMIC DNA]</scope>
    <source>
        <strain evidence="2 3">332</strain>
    </source>
</reference>
<comment type="caution">
    <text evidence="2">The sequence shown here is derived from an EMBL/GenBank/DDBJ whole genome shotgun (WGS) entry which is preliminary data.</text>
</comment>
<dbReference type="EMBL" id="VIOG01000006">
    <property type="protein sequence ID" value="MTD91519.1"/>
    <property type="molecule type" value="Genomic_DNA"/>
</dbReference>
<sequence length="178" mass="17864">MTFLKKAAVAAALVSAVALSGSPAFAAAGSDTSAAATKIADKNFTKVYTEESTGEGMVLSVDNGTITENKDGSVTISNKDGSEVKLRTAFLLSDGSVDKASYRVDGNTITVSYSEPLVEGKRVPVVTQGWAGCAFGTVATIGSILSIPVTAGLDAAPAIMTAGAAAGMASYECAQIGK</sequence>
<gene>
    <name evidence="2" type="ORF">FME68_06460</name>
</gene>
<proteinExistence type="predicted"/>
<feature type="signal peptide" evidence="1">
    <location>
        <begin position="1"/>
        <end position="26"/>
    </location>
</feature>
<dbReference type="AlphaFoldDB" id="A0A6I3KAY0"/>
<feature type="chain" id="PRO_5026240041" description="Secreted protein" evidence="1">
    <location>
        <begin position="27"/>
        <end position="178"/>
    </location>
</feature>
<evidence type="ECO:0000313" key="3">
    <source>
        <dbReference type="Proteomes" id="UP000432568"/>
    </source>
</evidence>
<dbReference type="Proteomes" id="UP000432568">
    <property type="component" value="Unassembled WGS sequence"/>
</dbReference>
<protein>
    <recommendedName>
        <fullName evidence="4">Secreted protein</fullName>
    </recommendedName>
</protein>